<reference evidence="2" key="1">
    <citation type="journal article" date="2022" name="Mol. Ecol. Resour.">
        <title>The genomes of chicory, endive, great burdock and yacon provide insights into Asteraceae palaeo-polyploidization history and plant inulin production.</title>
        <authorList>
            <person name="Fan W."/>
            <person name="Wang S."/>
            <person name="Wang H."/>
            <person name="Wang A."/>
            <person name="Jiang F."/>
            <person name="Liu H."/>
            <person name="Zhao H."/>
            <person name="Xu D."/>
            <person name="Zhang Y."/>
        </authorList>
    </citation>
    <scope>NUCLEOTIDE SEQUENCE [LARGE SCALE GENOMIC DNA]</scope>
    <source>
        <strain evidence="2">cv. Niubang</strain>
    </source>
</reference>
<protein>
    <submittedName>
        <fullName evidence="1">Uncharacterized protein</fullName>
    </submittedName>
</protein>
<gene>
    <name evidence="1" type="ORF">L6452_29255</name>
</gene>
<comment type="caution">
    <text evidence="1">The sequence shown here is derived from an EMBL/GenBank/DDBJ whole genome shotgun (WGS) entry which is preliminary data.</text>
</comment>
<dbReference type="EMBL" id="CM042056">
    <property type="protein sequence ID" value="KAI3696739.1"/>
    <property type="molecule type" value="Genomic_DNA"/>
</dbReference>
<proteinExistence type="predicted"/>
<evidence type="ECO:0000313" key="1">
    <source>
        <dbReference type="EMBL" id="KAI3696739.1"/>
    </source>
</evidence>
<keyword evidence="2" id="KW-1185">Reference proteome</keyword>
<organism evidence="1 2">
    <name type="scientific">Arctium lappa</name>
    <name type="common">Greater burdock</name>
    <name type="synonym">Lappa major</name>
    <dbReference type="NCBI Taxonomy" id="4217"/>
    <lineage>
        <taxon>Eukaryota</taxon>
        <taxon>Viridiplantae</taxon>
        <taxon>Streptophyta</taxon>
        <taxon>Embryophyta</taxon>
        <taxon>Tracheophyta</taxon>
        <taxon>Spermatophyta</taxon>
        <taxon>Magnoliopsida</taxon>
        <taxon>eudicotyledons</taxon>
        <taxon>Gunneridae</taxon>
        <taxon>Pentapetalae</taxon>
        <taxon>asterids</taxon>
        <taxon>campanulids</taxon>
        <taxon>Asterales</taxon>
        <taxon>Asteraceae</taxon>
        <taxon>Carduoideae</taxon>
        <taxon>Cardueae</taxon>
        <taxon>Arctiinae</taxon>
        <taxon>Arctium</taxon>
    </lineage>
</organism>
<name>A0ACB8ZGB2_ARCLA</name>
<reference evidence="1 2" key="2">
    <citation type="journal article" date="2022" name="Mol. Ecol. Resour.">
        <title>The genomes of chicory, endive, great burdock and yacon provide insights into Asteraceae paleo-polyploidization history and plant inulin production.</title>
        <authorList>
            <person name="Fan W."/>
            <person name="Wang S."/>
            <person name="Wang H."/>
            <person name="Wang A."/>
            <person name="Jiang F."/>
            <person name="Liu H."/>
            <person name="Zhao H."/>
            <person name="Xu D."/>
            <person name="Zhang Y."/>
        </authorList>
    </citation>
    <scope>NUCLEOTIDE SEQUENCE [LARGE SCALE GENOMIC DNA]</scope>
    <source>
        <strain evidence="2">cv. Niubang</strain>
    </source>
</reference>
<dbReference type="Proteomes" id="UP001055879">
    <property type="component" value="Linkage Group LG10"/>
</dbReference>
<sequence>MEDLDAFFEWEPPSLTPIFEQPPPPPPSTHNHPFPPPSPSLPPSPPPPSLFNPHLSSPINTTFFAPPPPPQITTFFAPSHMSPPLSLPSHPPTSFPPPPPSTTTTAGKKRKDSKVNGRGLRVRLPVPCATNIFKLTKRLKLKSAGETVRWLLRESEPAIIAATGSGTIPAGFSTSTGATTHQHLSPPISAAGNIPPAMMNYDHHYPQMDNFFFYEGDGDE</sequence>
<accession>A0ACB8ZGB2</accession>
<evidence type="ECO:0000313" key="2">
    <source>
        <dbReference type="Proteomes" id="UP001055879"/>
    </source>
</evidence>